<dbReference type="EMBL" id="CAJVPV010033178">
    <property type="protein sequence ID" value="CAG8746410.1"/>
    <property type="molecule type" value="Genomic_DNA"/>
</dbReference>
<keyword evidence="5" id="KW-1185">Reference proteome</keyword>
<dbReference type="PANTHER" id="PTHR13213">
    <property type="entry name" value="MYB-BINDING PROTEIN 1A FAMILY MEMBER"/>
    <property type="match status" value="1"/>
</dbReference>
<evidence type="ECO:0000256" key="1">
    <source>
        <dbReference type="ARBA" id="ARBA00004123"/>
    </source>
</evidence>
<feature type="non-terminal residue" evidence="4">
    <location>
        <position position="1"/>
    </location>
</feature>
<evidence type="ECO:0000313" key="4">
    <source>
        <dbReference type="EMBL" id="CAG8746410.1"/>
    </source>
</evidence>
<sequence length="359" mass="41736">ENENGVKGRKKDTDEQVEDDESDVVSDQEKMMEDFDSKLVEYFKQQKLEKLRKKDVKYQKIHFKYKIIGLLRIFAYSQHKNPLILELIVPLLELSKNPRSNEISGTASALLKKVISNKEVPTQFDDDHVLDLIQQVHNLSHKAKDGDFAKTCWKAGLYLFRSLILRYEEKERKVLPTKYSNRSIEKAVKIYENSYQGWMTRSNYLTITSFSELPSILPQVPWYLSDIFFGCTDPGTAKNPKQVRLAYDISRLIFNYFVPKKKRGSAVVDSVINIMIDKISVSLEITLQFISRGTKCGGKLFHSEILASIMKDVIFAIKRINEYRSKKEIITSWNTENLFQILEKIQQLPKYKASQSIRN</sequence>
<gene>
    <name evidence="4" type="ORF">AMORRO_LOCUS15068</name>
</gene>
<feature type="region of interest" description="Disordered" evidence="3">
    <location>
        <begin position="1"/>
        <end position="30"/>
    </location>
</feature>
<accession>A0A9N9IPV3</accession>
<proteinExistence type="predicted"/>
<feature type="compositionally biased region" description="Basic and acidic residues" evidence="3">
    <location>
        <begin position="1"/>
        <end position="14"/>
    </location>
</feature>
<evidence type="ECO:0000313" key="5">
    <source>
        <dbReference type="Proteomes" id="UP000789342"/>
    </source>
</evidence>
<dbReference type="GO" id="GO:0006355">
    <property type="term" value="P:regulation of DNA-templated transcription"/>
    <property type="evidence" value="ECO:0007669"/>
    <property type="project" value="InterPro"/>
</dbReference>
<protein>
    <submittedName>
        <fullName evidence="4">3676_t:CDS:1</fullName>
    </submittedName>
</protein>
<dbReference type="Pfam" id="PF04931">
    <property type="entry name" value="DNA_pol_phi"/>
    <property type="match status" value="1"/>
</dbReference>
<feature type="non-terminal residue" evidence="4">
    <location>
        <position position="359"/>
    </location>
</feature>
<dbReference type="InterPro" id="IPR007015">
    <property type="entry name" value="DNA_pol_V/MYBBP1A"/>
</dbReference>
<dbReference type="Proteomes" id="UP000789342">
    <property type="component" value="Unassembled WGS sequence"/>
</dbReference>
<dbReference type="GO" id="GO:0005730">
    <property type="term" value="C:nucleolus"/>
    <property type="evidence" value="ECO:0007669"/>
    <property type="project" value="InterPro"/>
</dbReference>
<evidence type="ECO:0000256" key="2">
    <source>
        <dbReference type="ARBA" id="ARBA00023242"/>
    </source>
</evidence>
<reference evidence="4" key="1">
    <citation type="submission" date="2021-06" db="EMBL/GenBank/DDBJ databases">
        <authorList>
            <person name="Kallberg Y."/>
            <person name="Tangrot J."/>
            <person name="Rosling A."/>
        </authorList>
    </citation>
    <scope>NUCLEOTIDE SEQUENCE</scope>
    <source>
        <strain evidence="4">CL551</strain>
    </source>
</reference>
<dbReference type="PANTHER" id="PTHR13213:SF2">
    <property type="entry name" value="MYB-BINDING PROTEIN 1A"/>
    <property type="match status" value="1"/>
</dbReference>
<dbReference type="OrthoDB" id="342531at2759"/>
<keyword evidence="2" id="KW-0539">Nucleus</keyword>
<feature type="compositionally biased region" description="Acidic residues" evidence="3">
    <location>
        <begin position="15"/>
        <end position="26"/>
    </location>
</feature>
<name>A0A9N9IPV3_9GLOM</name>
<comment type="subcellular location">
    <subcellularLocation>
        <location evidence="1">Nucleus</location>
    </subcellularLocation>
</comment>
<dbReference type="AlphaFoldDB" id="A0A9N9IPV3"/>
<organism evidence="4 5">
    <name type="scientific">Acaulospora morrowiae</name>
    <dbReference type="NCBI Taxonomy" id="94023"/>
    <lineage>
        <taxon>Eukaryota</taxon>
        <taxon>Fungi</taxon>
        <taxon>Fungi incertae sedis</taxon>
        <taxon>Mucoromycota</taxon>
        <taxon>Glomeromycotina</taxon>
        <taxon>Glomeromycetes</taxon>
        <taxon>Diversisporales</taxon>
        <taxon>Acaulosporaceae</taxon>
        <taxon>Acaulospora</taxon>
    </lineage>
</organism>
<comment type="caution">
    <text evidence="4">The sequence shown here is derived from an EMBL/GenBank/DDBJ whole genome shotgun (WGS) entry which is preliminary data.</text>
</comment>
<dbReference type="GO" id="GO:0000182">
    <property type="term" value="F:rDNA binding"/>
    <property type="evidence" value="ECO:0007669"/>
    <property type="project" value="TreeGrafter"/>
</dbReference>
<evidence type="ECO:0000256" key="3">
    <source>
        <dbReference type="SAM" id="MobiDB-lite"/>
    </source>
</evidence>